<keyword evidence="7 12" id="KW-0547">Nucleotide-binding</keyword>
<dbReference type="EC" id="6.1.1.20" evidence="12"/>
<dbReference type="HAMAP" id="MF_00284">
    <property type="entry name" value="Phe_tRNA_synth_beta2"/>
    <property type="match status" value="1"/>
</dbReference>
<comment type="cofactor">
    <cofactor evidence="1 12">
        <name>Mg(2+)</name>
        <dbReference type="ChEBI" id="CHEBI:18420"/>
    </cofactor>
</comment>
<evidence type="ECO:0000256" key="4">
    <source>
        <dbReference type="ARBA" id="ARBA00022490"/>
    </source>
</evidence>
<dbReference type="InterPro" id="IPR005146">
    <property type="entry name" value="B3/B4_tRNA-bd"/>
</dbReference>
<keyword evidence="10 12" id="KW-0648">Protein biosynthesis</keyword>
<feature type="binding site" evidence="12">
    <location>
        <position position="333"/>
    </location>
    <ligand>
        <name>Mg(2+)</name>
        <dbReference type="ChEBI" id="CHEBI:18420"/>
        <note>shared with alpha subunit</note>
    </ligand>
</feature>
<protein>
    <recommendedName>
        <fullName evidence="12">Phenylalanine--tRNA ligase beta subunit</fullName>
        <ecNumber evidence="12">6.1.1.20</ecNumber>
    </recommendedName>
    <alternativeName>
        <fullName evidence="12">Phenylalanyl-tRNA synthetase beta subunit</fullName>
        <shortName evidence="12">PheRS</shortName>
    </alternativeName>
</protein>
<dbReference type="Proteomes" id="UP001220010">
    <property type="component" value="Unassembled WGS sequence"/>
</dbReference>
<dbReference type="InterPro" id="IPR022918">
    <property type="entry name" value="Phe_tRNA_ligase_beta2_arc"/>
</dbReference>
<evidence type="ECO:0000256" key="8">
    <source>
        <dbReference type="ARBA" id="ARBA00022840"/>
    </source>
</evidence>
<keyword evidence="15" id="KW-1185">Reference proteome</keyword>
<comment type="caution">
    <text evidence="14">The sequence shown here is derived from an EMBL/GenBank/DDBJ whole genome shotgun (WGS) entry which is preliminary data.</text>
</comment>
<dbReference type="SMART" id="SM00873">
    <property type="entry name" value="B3_4"/>
    <property type="match status" value="1"/>
</dbReference>
<feature type="binding site" evidence="12">
    <location>
        <position position="324"/>
    </location>
    <ligand>
        <name>Mg(2+)</name>
        <dbReference type="ChEBI" id="CHEBI:18420"/>
        <note>shared with alpha subunit</note>
    </ligand>
</feature>
<evidence type="ECO:0000256" key="2">
    <source>
        <dbReference type="ARBA" id="ARBA00004496"/>
    </source>
</evidence>
<dbReference type="EMBL" id="JARFPK010000018">
    <property type="protein sequence ID" value="MDF0590735.1"/>
    <property type="molecule type" value="Genomic_DNA"/>
</dbReference>
<evidence type="ECO:0000256" key="6">
    <source>
        <dbReference type="ARBA" id="ARBA00022723"/>
    </source>
</evidence>
<dbReference type="Gene3D" id="3.50.40.10">
    <property type="entry name" value="Phenylalanyl-trna Synthetase, Chain B, domain 3"/>
    <property type="match status" value="1"/>
</dbReference>
<dbReference type="PANTHER" id="PTHR10947">
    <property type="entry name" value="PHENYLALANYL-TRNA SYNTHETASE BETA CHAIN AND LEUCINE-RICH REPEAT-CONTAINING PROTEIN 47"/>
    <property type="match status" value="1"/>
</dbReference>
<comment type="subcellular location">
    <subcellularLocation>
        <location evidence="2 12">Cytoplasm</location>
    </subcellularLocation>
</comment>
<dbReference type="NCBIfam" id="TIGR00471">
    <property type="entry name" value="pheT_arch"/>
    <property type="match status" value="1"/>
</dbReference>
<evidence type="ECO:0000256" key="1">
    <source>
        <dbReference type="ARBA" id="ARBA00001946"/>
    </source>
</evidence>
<dbReference type="PROSITE" id="PS51483">
    <property type="entry name" value="B5"/>
    <property type="match status" value="1"/>
</dbReference>
<feature type="domain" description="B5" evidence="13">
    <location>
        <begin position="267"/>
        <end position="346"/>
    </location>
</feature>
<gene>
    <name evidence="12 14" type="primary">pheT</name>
    <name evidence="14" type="ORF">P0O15_06060</name>
</gene>
<dbReference type="InterPro" id="IPR005147">
    <property type="entry name" value="tRNA_synthase_B5-dom"/>
</dbReference>
<feature type="binding site" evidence="12">
    <location>
        <position position="334"/>
    </location>
    <ligand>
        <name>Mg(2+)</name>
        <dbReference type="ChEBI" id="CHEBI:18420"/>
        <note>shared with alpha subunit</note>
    </ligand>
</feature>
<dbReference type="Pfam" id="PF03484">
    <property type="entry name" value="B5"/>
    <property type="match status" value="1"/>
</dbReference>
<evidence type="ECO:0000256" key="7">
    <source>
        <dbReference type="ARBA" id="ARBA00022741"/>
    </source>
</evidence>
<dbReference type="InterPro" id="IPR041616">
    <property type="entry name" value="PheRS_beta_core"/>
</dbReference>
<evidence type="ECO:0000259" key="13">
    <source>
        <dbReference type="PROSITE" id="PS51483"/>
    </source>
</evidence>
<keyword evidence="5 12" id="KW-0436">Ligase</keyword>
<evidence type="ECO:0000313" key="14">
    <source>
        <dbReference type="EMBL" id="MDF0590735.1"/>
    </source>
</evidence>
<dbReference type="InterPro" id="IPR004531">
    <property type="entry name" value="Phe-tRNA-synth_IIc_bsu_arc_euk"/>
</dbReference>
<keyword evidence="11 12" id="KW-0030">Aminoacyl-tRNA synthetase</keyword>
<evidence type="ECO:0000256" key="12">
    <source>
        <dbReference type="HAMAP-Rule" id="MF_00284"/>
    </source>
</evidence>
<dbReference type="Pfam" id="PF17759">
    <property type="entry name" value="tRNA_synthFbeta"/>
    <property type="match status" value="1"/>
</dbReference>
<name>A0ABT5X7Q6_9EURY</name>
<dbReference type="InterPro" id="IPR045060">
    <property type="entry name" value="Phe-tRNA-ligase_IIc_bsu"/>
</dbReference>
<dbReference type="GO" id="GO:0004826">
    <property type="term" value="F:phenylalanine-tRNA ligase activity"/>
    <property type="evidence" value="ECO:0007669"/>
    <property type="project" value="UniProtKB-EC"/>
</dbReference>
<accession>A0ABT5X7Q6</accession>
<organism evidence="14 15">
    <name type="scientific">Candidatus Methanocrinis natronophilus</name>
    <dbReference type="NCBI Taxonomy" id="3033396"/>
    <lineage>
        <taxon>Archaea</taxon>
        <taxon>Methanobacteriati</taxon>
        <taxon>Methanobacteriota</taxon>
        <taxon>Stenosarchaea group</taxon>
        <taxon>Methanomicrobia</taxon>
        <taxon>Methanotrichales</taxon>
        <taxon>Methanotrichaceae</taxon>
        <taxon>Methanocrinis</taxon>
    </lineage>
</organism>
<dbReference type="Gene3D" id="3.30.56.10">
    <property type="match status" value="2"/>
</dbReference>
<dbReference type="SMART" id="SM00874">
    <property type="entry name" value="B5"/>
    <property type="match status" value="1"/>
</dbReference>
<dbReference type="InterPro" id="IPR045864">
    <property type="entry name" value="aa-tRNA-synth_II/BPL/LPL"/>
</dbReference>
<dbReference type="Gene3D" id="3.30.930.10">
    <property type="entry name" value="Bira Bifunctional Protein, Domain 2"/>
    <property type="match status" value="1"/>
</dbReference>
<evidence type="ECO:0000256" key="10">
    <source>
        <dbReference type="ARBA" id="ARBA00022917"/>
    </source>
</evidence>
<dbReference type="CDD" id="cd00769">
    <property type="entry name" value="PheRS_beta_core"/>
    <property type="match status" value="1"/>
</dbReference>
<proteinExistence type="inferred from homology"/>
<sequence>MRLYYEDLEEMVGASRDLFMARIAMMGADIGKSDEEDYVDVEFFPDRPDLYSSEGVARALQGFLDIKVGLPEYHVHPGEIALKVDPSVEGVRPLIGCAVVRDLEFSDPAIESLMDLQEDLHWGLGRNRRKVAIGVHDISRVVPPFTYFAADPSFKFVPLDFDESLSMAEILKRHPKGIGYATILEGFDRYPLIVDAKGDVLSFPPIINGELTRVRDDTRDLFIDVTGTDPVVYKALNIVVTALAERGGRIESVRVERAEGDLTLPDLSAAIWNVRVDDANALIGFDLSAEEVAACLERMRFGAKVRGGPGADELEVSVPPYRADIMHSWDIFEDAAKGYGYDNLTATLPGTVTVGEPHPIEVRKADLRDVMVGLGYLETMPFTLTSEMVNFERMRRRSRDLEVTRVLHPISELHTMVRTSILPSLLEIIAINQHHPLPQSIFAVGDVLEGGRTRQDLAAASIHSSADFAEIRSAVEALFGELAIEVEIRSSEDGAFLEGRRGDLMVGGERVGSFGEFHPQVLQSFGLDMPAVGLELRWDRLWPAGRSRL</sequence>
<dbReference type="InterPro" id="IPR009061">
    <property type="entry name" value="DNA-bd_dom_put_sf"/>
</dbReference>
<feature type="binding site" evidence="12">
    <location>
        <position position="330"/>
    </location>
    <ligand>
        <name>Mg(2+)</name>
        <dbReference type="ChEBI" id="CHEBI:18420"/>
        <note>shared with alpha subunit</note>
    </ligand>
</feature>
<dbReference type="InterPro" id="IPR020825">
    <property type="entry name" value="Phe-tRNA_synthase-like_B3/B4"/>
</dbReference>
<dbReference type="SUPFAM" id="SSF55681">
    <property type="entry name" value="Class II aaRS and biotin synthetases"/>
    <property type="match status" value="1"/>
</dbReference>
<dbReference type="SUPFAM" id="SSF46955">
    <property type="entry name" value="Putative DNA-binding domain"/>
    <property type="match status" value="2"/>
</dbReference>
<evidence type="ECO:0000256" key="9">
    <source>
        <dbReference type="ARBA" id="ARBA00022842"/>
    </source>
</evidence>
<comment type="catalytic activity">
    <reaction evidence="12">
        <text>tRNA(Phe) + L-phenylalanine + ATP = L-phenylalanyl-tRNA(Phe) + AMP + diphosphate + H(+)</text>
        <dbReference type="Rhea" id="RHEA:19413"/>
        <dbReference type="Rhea" id="RHEA-COMP:9668"/>
        <dbReference type="Rhea" id="RHEA-COMP:9699"/>
        <dbReference type="ChEBI" id="CHEBI:15378"/>
        <dbReference type="ChEBI" id="CHEBI:30616"/>
        <dbReference type="ChEBI" id="CHEBI:33019"/>
        <dbReference type="ChEBI" id="CHEBI:58095"/>
        <dbReference type="ChEBI" id="CHEBI:78442"/>
        <dbReference type="ChEBI" id="CHEBI:78531"/>
        <dbReference type="ChEBI" id="CHEBI:456215"/>
        <dbReference type="EC" id="6.1.1.20"/>
    </reaction>
</comment>
<keyword evidence="6 12" id="KW-0479">Metal-binding</keyword>
<comment type="subunit">
    <text evidence="12">Tetramer of two alpha and two beta subunits.</text>
</comment>
<keyword evidence="4 12" id="KW-0963">Cytoplasm</keyword>
<comment type="similarity">
    <text evidence="3 12">Belongs to the phenylalanyl-tRNA synthetase beta subunit family. Type 2 subfamily.</text>
</comment>
<keyword evidence="9 12" id="KW-0460">Magnesium</keyword>
<dbReference type="PANTHER" id="PTHR10947:SF0">
    <property type="entry name" value="PHENYLALANINE--TRNA LIGASE BETA SUBUNIT"/>
    <property type="match status" value="1"/>
</dbReference>
<keyword evidence="8 12" id="KW-0067">ATP-binding</keyword>
<reference evidence="14 15" key="1">
    <citation type="submission" date="2023-03" db="EMBL/GenBank/DDBJ databases">
        <title>WGS of Methanotrichaceae archaeon Mx.</title>
        <authorList>
            <person name="Sorokin D.Y."/>
            <person name="Merkel A.Y."/>
        </authorList>
    </citation>
    <scope>NUCLEOTIDE SEQUENCE [LARGE SCALE GENOMIC DNA]</scope>
    <source>
        <strain evidence="14 15">Mx</strain>
    </source>
</reference>
<evidence type="ECO:0000256" key="11">
    <source>
        <dbReference type="ARBA" id="ARBA00023146"/>
    </source>
</evidence>
<evidence type="ECO:0000256" key="3">
    <source>
        <dbReference type="ARBA" id="ARBA00007438"/>
    </source>
</evidence>
<evidence type="ECO:0000256" key="5">
    <source>
        <dbReference type="ARBA" id="ARBA00022598"/>
    </source>
</evidence>
<evidence type="ECO:0000313" key="15">
    <source>
        <dbReference type="Proteomes" id="UP001220010"/>
    </source>
</evidence>